<evidence type="ECO:0000313" key="1">
    <source>
        <dbReference type="EMBL" id="EJX08197.1"/>
    </source>
</evidence>
<comment type="caution">
    <text evidence="1">The sequence shown here is derived from an EMBL/GenBank/DDBJ whole genome shotgun (WGS) entry which is preliminary data.</text>
</comment>
<dbReference type="AlphaFoldDB" id="J9GK96"/>
<reference evidence="1" key="1">
    <citation type="journal article" date="2012" name="PLoS ONE">
        <title>Gene sets for utilization of primary and secondary nutrition supplies in the distal gut of endangered iberian lynx.</title>
        <authorList>
            <person name="Alcaide M."/>
            <person name="Messina E."/>
            <person name="Richter M."/>
            <person name="Bargiela R."/>
            <person name="Peplies J."/>
            <person name="Huws S.A."/>
            <person name="Newbold C.J."/>
            <person name="Golyshin P.N."/>
            <person name="Simon M.A."/>
            <person name="Lopez G."/>
            <person name="Yakimov M.M."/>
            <person name="Ferrer M."/>
        </authorList>
    </citation>
    <scope>NUCLEOTIDE SEQUENCE</scope>
</reference>
<accession>J9GK96</accession>
<name>J9GK96_9ZZZZ</name>
<proteinExistence type="predicted"/>
<organism evidence="1">
    <name type="scientific">gut metagenome</name>
    <dbReference type="NCBI Taxonomy" id="749906"/>
    <lineage>
        <taxon>unclassified sequences</taxon>
        <taxon>metagenomes</taxon>
        <taxon>organismal metagenomes</taxon>
    </lineage>
</organism>
<sequence>MVVSLFSYGIGDSRSTAPIFPEKIKAETNLKARFRFSNTTFPQSLMEVFACS</sequence>
<gene>
    <name evidence="1" type="ORF">EVA_03692</name>
</gene>
<protein>
    <submittedName>
        <fullName evidence="1">Uncharacterized protein</fullName>
    </submittedName>
</protein>
<dbReference type="EMBL" id="AMCI01000681">
    <property type="protein sequence ID" value="EJX08197.1"/>
    <property type="molecule type" value="Genomic_DNA"/>
</dbReference>